<dbReference type="Proteomes" id="UP000435304">
    <property type="component" value="Unassembled WGS sequence"/>
</dbReference>
<proteinExistence type="inferred from homology"/>
<dbReference type="PANTHER" id="PTHR30561:SF0">
    <property type="entry name" value="GUANIDINIUM EXPORTER"/>
    <property type="match status" value="1"/>
</dbReference>
<evidence type="ECO:0000256" key="5">
    <source>
        <dbReference type="ARBA" id="ARBA00022989"/>
    </source>
</evidence>
<keyword evidence="2" id="KW-0813">Transport</keyword>
<dbReference type="PANTHER" id="PTHR30561">
    <property type="entry name" value="SMR FAMILY PROTON-DEPENDENT DRUG EFFLUX TRANSPORTER SUGE"/>
    <property type="match status" value="1"/>
</dbReference>
<accession>A0A6A9UUN6</accession>
<comment type="caution">
    <text evidence="9">The sequence shown here is derived from an EMBL/GenBank/DDBJ whole genome shotgun (WGS) entry which is preliminary data.</text>
</comment>
<reference evidence="9 10" key="1">
    <citation type="submission" date="2019-12" db="EMBL/GenBank/DDBJ databases">
        <title>Auraticoccus cholistani sp. nov., an actinomycete isolated from soil of Cholistan desert.</title>
        <authorList>
            <person name="Cheema M.T."/>
        </authorList>
    </citation>
    <scope>NUCLEOTIDE SEQUENCE [LARGE SCALE GENOMIC DNA]</scope>
    <source>
        <strain evidence="9 10">F435</strain>
    </source>
</reference>
<evidence type="ECO:0000256" key="3">
    <source>
        <dbReference type="ARBA" id="ARBA00022475"/>
    </source>
</evidence>
<dbReference type="InterPro" id="IPR037185">
    <property type="entry name" value="EmrE-like"/>
</dbReference>
<dbReference type="GO" id="GO:0005886">
    <property type="term" value="C:plasma membrane"/>
    <property type="evidence" value="ECO:0007669"/>
    <property type="project" value="UniProtKB-SubCell"/>
</dbReference>
<dbReference type="InterPro" id="IPR045324">
    <property type="entry name" value="Small_multidrug_res"/>
</dbReference>
<evidence type="ECO:0000313" key="10">
    <source>
        <dbReference type="Proteomes" id="UP000435304"/>
    </source>
</evidence>
<evidence type="ECO:0000256" key="7">
    <source>
        <dbReference type="RuleBase" id="RU003942"/>
    </source>
</evidence>
<keyword evidence="10" id="KW-1185">Reference proteome</keyword>
<evidence type="ECO:0000256" key="6">
    <source>
        <dbReference type="ARBA" id="ARBA00023136"/>
    </source>
</evidence>
<dbReference type="Gene3D" id="1.10.3730.20">
    <property type="match status" value="1"/>
</dbReference>
<feature type="transmembrane region" description="Helical" evidence="8">
    <location>
        <begin position="57"/>
        <end position="76"/>
    </location>
</feature>
<dbReference type="SUPFAM" id="SSF103481">
    <property type="entry name" value="Multidrug resistance efflux transporter EmrE"/>
    <property type="match status" value="1"/>
</dbReference>
<dbReference type="EMBL" id="WPCU01000007">
    <property type="protein sequence ID" value="MVA76646.1"/>
    <property type="molecule type" value="Genomic_DNA"/>
</dbReference>
<comment type="subcellular location">
    <subcellularLocation>
        <location evidence="1 7">Cell membrane</location>
        <topology evidence="1 7">Multi-pass membrane protein</topology>
    </subcellularLocation>
</comment>
<keyword evidence="5 8" id="KW-1133">Transmembrane helix</keyword>
<organism evidence="9 10">
    <name type="scientific">Auraticoccus cholistanensis</name>
    <dbReference type="NCBI Taxonomy" id="2656650"/>
    <lineage>
        <taxon>Bacteria</taxon>
        <taxon>Bacillati</taxon>
        <taxon>Actinomycetota</taxon>
        <taxon>Actinomycetes</taxon>
        <taxon>Propionibacteriales</taxon>
        <taxon>Propionibacteriaceae</taxon>
        <taxon>Auraticoccus</taxon>
    </lineage>
</organism>
<dbReference type="GO" id="GO:0022857">
    <property type="term" value="F:transmembrane transporter activity"/>
    <property type="evidence" value="ECO:0007669"/>
    <property type="project" value="InterPro"/>
</dbReference>
<evidence type="ECO:0000256" key="4">
    <source>
        <dbReference type="ARBA" id="ARBA00022692"/>
    </source>
</evidence>
<keyword evidence="6 8" id="KW-0472">Membrane</keyword>
<name>A0A6A9UUN6_9ACTN</name>
<evidence type="ECO:0000256" key="8">
    <source>
        <dbReference type="SAM" id="Phobius"/>
    </source>
</evidence>
<dbReference type="Pfam" id="PF00893">
    <property type="entry name" value="Multi_Drug_Res"/>
    <property type="match status" value="1"/>
</dbReference>
<protein>
    <submittedName>
        <fullName evidence="9">QacE family quaternary ammonium compound efflux SMR transporter</fullName>
    </submittedName>
</protein>
<keyword evidence="4 7" id="KW-0812">Transmembrane</keyword>
<keyword evidence="3" id="KW-1003">Cell membrane</keyword>
<sequence length="116" mass="11794">MPWLVLLVSAVLEAVWATALGASDGFTRPLATGVFLVAVVLSMLGLGYAAKHIPISTAYAVWTGLGAALTVTYAMLTGEEAVTVWRVVFLAGVVGAVIGLKLVRAPAGSGGPAQVE</sequence>
<comment type="similarity">
    <text evidence="7">Belongs to the drug/metabolite transporter (DMT) superfamily. Small multidrug resistance (SMR) (TC 2.A.7.1) family.</text>
</comment>
<feature type="transmembrane region" description="Helical" evidence="8">
    <location>
        <begin position="31"/>
        <end position="50"/>
    </location>
</feature>
<dbReference type="AlphaFoldDB" id="A0A6A9UUN6"/>
<gene>
    <name evidence="9" type="ORF">GC722_11515</name>
</gene>
<dbReference type="RefSeq" id="WP_156610237.1">
    <property type="nucleotide sequence ID" value="NZ_WPCU01000007.1"/>
</dbReference>
<evidence type="ECO:0000256" key="1">
    <source>
        <dbReference type="ARBA" id="ARBA00004651"/>
    </source>
</evidence>
<dbReference type="InterPro" id="IPR000390">
    <property type="entry name" value="Small_drug/metabolite_transptr"/>
</dbReference>
<evidence type="ECO:0000256" key="2">
    <source>
        <dbReference type="ARBA" id="ARBA00022448"/>
    </source>
</evidence>
<evidence type="ECO:0000313" key="9">
    <source>
        <dbReference type="EMBL" id="MVA76646.1"/>
    </source>
</evidence>
<feature type="transmembrane region" description="Helical" evidence="8">
    <location>
        <begin position="82"/>
        <end position="103"/>
    </location>
</feature>